<evidence type="ECO:0000313" key="1">
    <source>
        <dbReference type="EMBL" id="TDK22677.1"/>
    </source>
</evidence>
<evidence type="ECO:0000313" key="2">
    <source>
        <dbReference type="Proteomes" id="UP000294796"/>
    </source>
</evidence>
<dbReference type="EMBL" id="SMTF01000012">
    <property type="protein sequence ID" value="TDK22677.1"/>
    <property type="molecule type" value="Genomic_DNA"/>
</dbReference>
<name>A0A4R5TRB3_9GAMM</name>
<dbReference type="AlphaFoldDB" id="A0A4R5TRB3"/>
<comment type="caution">
    <text evidence="1">The sequence shown here is derived from an EMBL/GenBank/DDBJ whole genome shotgun (WGS) entry which is preliminary data.</text>
</comment>
<proteinExistence type="predicted"/>
<organism evidence="1 2">
    <name type="scientific">Luteimonas aestuarii</name>
    <dbReference type="NCBI Taxonomy" id="453837"/>
    <lineage>
        <taxon>Bacteria</taxon>
        <taxon>Pseudomonadati</taxon>
        <taxon>Pseudomonadota</taxon>
        <taxon>Gammaproteobacteria</taxon>
        <taxon>Lysobacterales</taxon>
        <taxon>Lysobacteraceae</taxon>
        <taxon>Luteimonas</taxon>
    </lineage>
</organism>
<keyword evidence="2" id="KW-1185">Reference proteome</keyword>
<dbReference type="RefSeq" id="WP_133322740.1">
    <property type="nucleotide sequence ID" value="NZ_SMTF01000012.1"/>
</dbReference>
<protein>
    <submittedName>
        <fullName evidence="1">Uncharacterized protein</fullName>
    </submittedName>
</protein>
<reference evidence="1 2" key="1">
    <citation type="submission" date="2019-03" db="EMBL/GenBank/DDBJ databases">
        <title>Luteimonas zhaokaii sp.nov., isolated from the rectal contents of Plateau pika in Yushu, Qinghai Province, China.</title>
        <authorList>
            <person name="Zhang G."/>
        </authorList>
    </citation>
    <scope>NUCLEOTIDE SEQUENCE [LARGE SCALE GENOMIC DNA]</scope>
    <source>
        <strain evidence="1 2">B9</strain>
    </source>
</reference>
<sequence length="187" mass="20802">MNNEARPEYRENPSPRQAYRLTMTIKDAPGPLKIIASAAQYDVVNRECLPPPKDNPGGRSSPVPTRDIPFELAQVSDGVYVGTVYADAMIDEDYHGRGVCRWELIQARAHLKATGADGETRFIAGLSQSEGEFQSGQPKTTYFWKGGYPASKIEDFPDFGEPEVDRFKFDIRNELFTIALASEEVAP</sequence>
<accession>A0A4R5TRB3</accession>
<dbReference type="OrthoDB" id="6853546at2"/>
<dbReference type="Proteomes" id="UP000294796">
    <property type="component" value="Unassembled WGS sequence"/>
</dbReference>
<gene>
    <name evidence="1" type="ORF">E2F46_12990</name>
</gene>